<dbReference type="SUPFAM" id="SSF47413">
    <property type="entry name" value="lambda repressor-like DNA-binding domains"/>
    <property type="match status" value="1"/>
</dbReference>
<accession>A0A8J3QTB4</accession>
<keyword evidence="2" id="KW-0805">Transcription regulation</keyword>
<dbReference type="CDD" id="cd15831">
    <property type="entry name" value="BTAD"/>
    <property type="match status" value="1"/>
</dbReference>
<dbReference type="Gene3D" id="1.10.260.40">
    <property type="entry name" value="lambda repressor-like DNA-binding domains"/>
    <property type="match status" value="1"/>
</dbReference>
<dbReference type="SMART" id="SM00862">
    <property type="entry name" value="Trans_reg_C"/>
    <property type="match status" value="1"/>
</dbReference>
<dbReference type="GO" id="GO:0003677">
    <property type="term" value="F:DNA binding"/>
    <property type="evidence" value="ECO:0007669"/>
    <property type="project" value="UniProtKB-KW"/>
</dbReference>
<dbReference type="Proteomes" id="UP000642748">
    <property type="component" value="Unassembled WGS sequence"/>
</dbReference>
<dbReference type="SUPFAM" id="SSF46894">
    <property type="entry name" value="C-terminal effector domain of the bipartite response regulators"/>
    <property type="match status" value="1"/>
</dbReference>
<dbReference type="SUPFAM" id="SSF52540">
    <property type="entry name" value="P-loop containing nucleoside triphosphate hydrolases"/>
    <property type="match status" value="1"/>
</dbReference>
<dbReference type="PROSITE" id="PS50943">
    <property type="entry name" value="HTH_CROC1"/>
    <property type="match status" value="1"/>
</dbReference>
<dbReference type="CDD" id="cd00093">
    <property type="entry name" value="HTH_XRE"/>
    <property type="match status" value="1"/>
</dbReference>
<dbReference type="InterPro" id="IPR016032">
    <property type="entry name" value="Sig_transdc_resp-reg_C-effctor"/>
</dbReference>
<feature type="compositionally biased region" description="Low complexity" evidence="5">
    <location>
        <begin position="103"/>
        <end position="125"/>
    </location>
</feature>
<feature type="domain" description="HTH cro/C1-type" evidence="6">
    <location>
        <begin position="10"/>
        <end position="65"/>
    </location>
</feature>
<dbReference type="InterPro" id="IPR011990">
    <property type="entry name" value="TPR-like_helical_dom_sf"/>
</dbReference>
<dbReference type="PANTHER" id="PTHR35807">
    <property type="entry name" value="TRANSCRIPTIONAL REGULATOR REDD-RELATED"/>
    <property type="match status" value="1"/>
</dbReference>
<dbReference type="Pfam" id="PF13560">
    <property type="entry name" value="HTH_31"/>
    <property type="match status" value="1"/>
</dbReference>
<evidence type="ECO:0000313" key="8">
    <source>
        <dbReference type="Proteomes" id="UP000642748"/>
    </source>
</evidence>
<dbReference type="AlphaFoldDB" id="A0A8J3QTB4"/>
<keyword evidence="3" id="KW-0238">DNA-binding</keyword>
<dbReference type="InterPro" id="IPR010982">
    <property type="entry name" value="Lambda_DNA-bd_dom_sf"/>
</dbReference>
<name>A0A8J3QTB4_9ACTN</name>
<evidence type="ECO:0000259" key="6">
    <source>
        <dbReference type="PROSITE" id="PS50943"/>
    </source>
</evidence>
<dbReference type="GO" id="GO:0006355">
    <property type="term" value="P:regulation of DNA-templated transcription"/>
    <property type="evidence" value="ECO:0007669"/>
    <property type="project" value="InterPro"/>
</dbReference>
<evidence type="ECO:0000256" key="5">
    <source>
        <dbReference type="SAM" id="MobiDB-lite"/>
    </source>
</evidence>
<sequence>MTIPSTGELLRQHRFRAGLTQEDLARRAQVSIRALRYIEQGRVTRPHASSLRRLAVALGLTGDDLAALLGLPAPAGPAPAVPAPAVPAPAVPAPAVPAPAVPAPAKTTPTGTVPAAAVDTGAGTDTNHDPGGQTSREPGRDRDRVPTAASPPHDPGPDAGLRVRILGPLSASLDGRPAGIESAMLRGLLGVLALQQGRTVPVTEIIDVLWGDEPPRTCRQLVHGYVAALRRLLEPERKRRAPATRLRRTAGGYRIELSRDELDLAAVDDFLARARRARRAGDPDTAREALAAAWIRWRDPVLVDAGPRLREHPAAVALAAKRVSIALDHADLALAQGRCAEAAGPLRVIAADEPLHEGVAARLMVALAGCGQQAAALELFETVRARLDAELGVEPGRELREAHLRVLRGHVPAATSPDAAMPDATSPDATSPGAAPAVAVPDAVPAAPVPAVPVAPAQLPPDVAGFTGRDGYLRQLDELLPGGGAAGTVVISTIDGMGGVGKTALAVHWAHRVRDRFPDGQLYVNLHGYAPGPVRPIDALTGFLVALGVPADDVPDDLDQAAALYRSRLAGRRVLVLLDNAARSDQVRPLLPGTTGSLALVTSRHHLPGLIARDGARQFTLDALAPDEAVALLRRMLGESRVDAEPAATARLAGLCAYLPLALRIVAANLIARPRHRIADHVARLEAGNRLAGLAVDGDDDTAVRAAFDLSYAALPEPQQRMFRCLGLVPGPDVTPGAAAALAGTSPVEAGALLSRLADRHLADEHTPGRYAVHDLLRLYAGELADRQDGADRRRCALARLAEHYLDRAVPAARLLYPHVLYLPCTLSRSSDPDPFSGAEEALSWLDAERRNLVATVVQLGRHDHRRAAWQLADALQGFFRVRTATADWQVVNDAALAAAEAEADPAAQAAAHLGLGTLHDFHTRFDEAARHYTRSAALAREAGWTHCHAVALNNLARIHWVDGRPLDTIDLLTQALTLHRQAGRVAGEAVTLANLGVAHGEVARAAAGTGERVGHLRHAAGYLTRALDLHRAIGDRRNEADTLRILAATRRDAGEHAEALPLAERALRLAQETGDARFEAIAWSTIGTVRARLGAAEDALNCHDRALGAAREIGDRQLEAQTLVDLAGTLALLGRPERAARRAREALDIAAGIGSRPLERQARASLDAIAGSADSTDPATAARADPASRPAPAPHGHPVHHPDPGTHTGGNRSAEHRLARPRVRHDRKSLGRYVVRPAER</sequence>
<reference evidence="7" key="1">
    <citation type="submission" date="2021-01" db="EMBL/GenBank/DDBJ databases">
        <title>Whole genome shotgun sequence of Rugosimonospora africana NBRC 104875.</title>
        <authorList>
            <person name="Komaki H."/>
            <person name="Tamura T."/>
        </authorList>
    </citation>
    <scope>NUCLEOTIDE SEQUENCE</scope>
    <source>
        <strain evidence="7">NBRC 104875</strain>
    </source>
</reference>
<evidence type="ECO:0000256" key="2">
    <source>
        <dbReference type="ARBA" id="ARBA00023015"/>
    </source>
</evidence>
<feature type="compositionally biased region" description="Low complexity" evidence="5">
    <location>
        <begin position="1173"/>
        <end position="1189"/>
    </location>
</feature>
<dbReference type="Pfam" id="PF03704">
    <property type="entry name" value="BTAD"/>
    <property type="match status" value="1"/>
</dbReference>
<keyword evidence="4" id="KW-0804">Transcription</keyword>
<dbReference type="PANTHER" id="PTHR35807:SF1">
    <property type="entry name" value="TRANSCRIPTIONAL REGULATOR REDD"/>
    <property type="match status" value="1"/>
</dbReference>
<dbReference type="Pfam" id="PF13424">
    <property type="entry name" value="TPR_12"/>
    <property type="match status" value="1"/>
</dbReference>
<dbReference type="InterPro" id="IPR001387">
    <property type="entry name" value="Cro/C1-type_HTH"/>
</dbReference>
<dbReference type="InterPro" id="IPR051677">
    <property type="entry name" value="AfsR-DnrI-RedD_regulator"/>
</dbReference>
<feature type="region of interest" description="Disordered" evidence="5">
    <location>
        <begin position="102"/>
        <end position="159"/>
    </location>
</feature>
<comment type="similarity">
    <text evidence="1">Belongs to the AfsR/DnrI/RedD regulatory family.</text>
</comment>
<evidence type="ECO:0000256" key="4">
    <source>
        <dbReference type="ARBA" id="ARBA00023163"/>
    </source>
</evidence>
<dbReference type="RefSeq" id="WP_203918889.1">
    <property type="nucleotide sequence ID" value="NZ_BONZ01000032.1"/>
</dbReference>
<dbReference type="PRINTS" id="PR00364">
    <property type="entry name" value="DISEASERSIST"/>
</dbReference>
<organism evidence="7 8">
    <name type="scientific">Rugosimonospora africana</name>
    <dbReference type="NCBI Taxonomy" id="556532"/>
    <lineage>
        <taxon>Bacteria</taxon>
        <taxon>Bacillati</taxon>
        <taxon>Actinomycetota</taxon>
        <taxon>Actinomycetes</taxon>
        <taxon>Micromonosporales</taxon>
        <taxon>Micromonosporaceae</taxon>
        <taxon>Rugosimonospora</taxon>
    </lineage>
</organism>
<dbReference type="InterPro" id="IPR005158">
    <property type="entry name" value="BTAD"/>
</dbReference>
<evidence type="ECO:0000256" key="3">
    <source>
        <dbReference type="ARBA" id="ARBA00023125"/>
    </source>
</evidence>
<protein>
    <submittedName>
        <fullName evidence="7">SARP family transcriptional regulator</fullName>
    </submittedName>
</protein>
<dbReference type="EMBL" id="BONZ01000032">
    <property type="protein sequence ID" value="GIH15248.1"/>
    <property type="molecule type" value="Genomic_DNA"/>
</dbReference>
<dbReference type="InterPro" id="IPR019734">
    <property type="entry name" value="TPR_rpt"/>
</dbReference>
<dbReference type="InterPro" id="IPR027417">
    <property type="entry name" value="P-loop_NTPase"/>
</dbReference>
<feature type="region of interest" description="Disordered" evidence="5">
    <location>
        <begin position="1171"/>
        <end position="1241"/>
    </location>
</feature>
<dbReference type="SUPFAM" id="SSF48452">
    <property type="entry name" value="TPR-like"/>
    <property type="match status" value="3"/>
</dbReference>
<dbReference type="GO" id="GO:0000160">
    <property type="term" value="P:phosphorelay signal transduction system"/>
    <property type="evidence" value="ECO:0007669"/>
    <property type="project" value="InterPro"/>
</dbReference>
<gene>
    <name evidence="7" type="ORF">Raf01_34200</name>
</gene>
<dbReference type="SMART" id="SM01043">
    <property type="entry name" value="BTAD"/>
    <property type="match status" value="1"/>
</dbReference>
<proteinExistence type="inferred from homology"/>
<dbReference type="Gene3D" id="1.10.10.10">
    <property type="entry name" value="Winged helix-like DNA-binding domain superfamily/Winged helix DNA-binding domain"/>
    <property type="match status" value="1"/>
</dbReference>
<dbReference type="SMART" id="SM00028">
    <property type="entry name" value="TPR"/>
    <property type="match status" value="5"/>
</dbReference>
<keyword evidence="8" id="KW-1185">Reference proteome</keyword>
<feature type="region of interest" description="Disordered" evidence="5">
    <location>
        <begin position="413"/>
        <end position="437"/>
    </location>
</feature>
<dbReference type="InterPro" id="IPR036388">
    <property type="entry name" value="WH-like_DNA-bd_sf"/>
</dbReference>
<dbReference type="InterPro" id="IPR001867">
    <property type="entry name" value="OmpR/PhoB-type_DNA-bd"/>
</dbReference>
<evidence type="ECO:0000256" key="1">
    <source>
        <dbReference type="ARBA" id="ARBA00005820"/>
    </source>
</evidence>
<dbReference type="SMART" id="SM00530">
    <property type="entry name" value="HTH_XRE"/>
    <property type="match status" value="1"/>
</dbReference>
<dbReference type="Gene3D" id="1.25.40.10">
    <property type="entry name" value="Tetratricopeptide repeat domain"/>
    <property type="match status" value="3"/>
</dbReference>
<comment type="caution">
    <text evidence="7">The sequence shown here is derived from an EMBL/GenBank/DDBJ whole genome shotgun (WGS) entry which is preliminary data.</text>
</comment>
<dbReference type="Gene3D" id="3.40.50.300">
    <property type="entry name" value="P-loop containing nucleotide triphosphate hydrolases"/>
    <property type="match status" value="1"/>
</dbReference>
<dbReference type="GO" id="GO:0043531">
    <property type="term" value="F:ADP binding"/>
    <property type="evidence" value="ECO:0007669"/>
    <property type="project" value="InterPro"/>
</dbReference>
<evidence type="ECO:0000313" key="7">
    <source>
        <dbReference type="EMBL" id="GIH15248.1"/>
    </source>
</evidence>